<dbReference type="InterPro" id="IPR046953">
    <property type="entry name" value="Spore_GerAC-like_C"/>
</dbReference>
<sequence length="396" mass="43753">MRRMASLHLCLLLLALFLTGCWSRRELNDLGIAVGLSMDKTGDEYEISVQIVDPSEVSSKKGGASGRAPVTLYSAKGGTVAEAVRRLTGATPRRTYFSHIRIFLISEELAKGGIREALDFISRDHEFRTDFYIAIARGMPAKRLLGGMSHLEKIPASKIFDTLEVADKEWSPVVTVQLDDLLSSLAKQGKNSVLTSFHLEGDRVKGGTKEDIERVQPIAIVQIGELAVFKGDRLVGWLNETESRGYTDLTDKLKRTVIGVTCPKGGKLAVNIIRSDTRVSGRITGGKPAITVKSRAEADVSDVECSIDLTKIKTITELEKKVEAAIQSYSEASIKKAKSLKSDIFGFGEVFHRMETAYWNQVKDDWDRHFPDVQVELEVDVQIRRTGTIGNTVPNK</sequence>
<feature type="domain" description="Spore germination GerAC-like C-terminal" evidence="8">
    <location>
        <begin position="226"/>
        <end position="387"/>
    </location>
</feature>
<dbReference type="PROSITE" id="PS51257">
    <property type="entry name" value="PROKAR_LIPOPROTEIN"/>
    <property type="match status" value="1"/>
</dbReference>
<dbReference type="Proteomes" id="UP000282311">
    <property type="component" value="Unassembled WGS sequence"/>
</dbReference>
<comment type="similarity">
    <text evidence="2">Belongs to the GerABKC lipoprotein family.</text>
</comment>
<dbReference type="RefSeq" id="WP_120746995.1">
    <property type="nucleotide sequence ID" value="NZ_RBAH01000005.1"/>
</dbReference>
<organism evidence="10 11">
    <name type="scientific">Paenibacillus ginsengarvi</name>
    <dbReference type="NCBI Taxonomy" id="400777"/>
    <lineage>
        <taxon>Bacteria</taxon>
        <taxon>Bacillati</taxon>
        <taxon>Bacillota</taxon>
        <taxon>Bacilli</taxon>
        <taxon>Bacillales</taxon>
        <taxon>Paenibacillaceae</taxon>
        <taxon>Paenibacillus</taxon>
    </lineage>
</organism>
<dbReference type="GO" id="GO:0016020">
    <property type="term" value="C:membrane"/>
    <property type="evidence" value="ECO:0007669"/>
    <property type="project" value="UniProtKB-SubCell"/>
</dbReference>
<dbReference type="EMBL" id="RBAH01000005">
    <property type="protein sequence ID" value="RKN85343.1"/>
    <property type="molecule type" value="Genomic_DNA"/>
</dbReference>
<evidence type="ECO:0000256" key="6">
    <source>
        <dbReference type="ARBA" id="ARBA00023139"/>
    </source>
</evidence>
<evidence type="ECO:0000256" key="1">
    <source>
        <dbReference type="ARBA" id="ARBA00004635"/>
    </source>
</evidence>
<evidence type="ECO:0000259" key="9">
    <source>
        <dbReference type="Pfam" id="PF25198"/>
    </source>
</evidence>
<dbReference type="InterPro" id="IPR057336">
    <property type="entry name" value="GerAC_N"/>
</dbReference>
<dbReference type="PANTHER" id="PTHR35789:SF1">
    <property type="entry name" value="SPORE GERMINATION PROTEIN B3"/>
    <property type="match status" value="1"/>
</dbReference>
<evidence type="ECO:0000256" key="2">
    <source>
        <dbReference type="ARBA" id="ARBA00007886"/>
    </source>
</evidence>
<evidence type="ECO:0000313" key="10">
    <source>
        <dbReference type="EMBL" id="RKN85343.1"/>
    </source>
</evidence>
<evidence type="ECO:0000259" key="8">
    <source>
        <dbReference type="Pfam" id="PF05504"/>
    </source>
</evidence>
<dbReference type="InterPro" id="IPR038501">
    <property type="entry name" value="Spore_GerAC_C_sf"/>
</dbReference>
<reference evidence="10 11" key="1">
    <citation type="journal article" date="2007" name="Int. J. Syst. Evol. Microbiol.">
        <title>Paenibacillus ginsengarvi sp. nov., isolated from soil from ginseng cultivation.</title>
        <authorList>
            <person name="Yoon M.H."/>
            <person name="Ten L.N."/>
            <person name="Im W.T."/>
        </authorList>
    </citation>
    <scope>NUCLEOTIDE SEQUENCE [LARGE SCALE GENOMIC DNA]</scope>
    <source>
        <strain evidence="10 11">KCTC 13059</strain>
    </source>
</reference>
<gene>
    <name evidence="10" type="ORF">D7M11_09680</name>
</gene>
<evidence type="ECO:0000313" key="11">
    <source>
        <dbReference type="Proteomes" id="UP000282311"/>
    </source>
</evidence>
<feature type="domain" description="Spore germination protein N-terminal" evidence="9">
    <location>
        <begin position="24"/>
        <end position="196"/>
    </location>
</feature>
<keyword evidence="11" id="KW-1185">Reference proteome</keyword>
<evidence type="ECO:0000256" key="4">
    <source>
        <dbReference type="ARBA" id="ARBA00022729"/>
    </source>
</evidence>
<evidence type="ECO:0000256" key="7">
    <source>
        <dbReference type="ARBA" id="ARBA00023288"/>
    </source>
</evidence>
<dbReference type="Pfam" id="PF05504">
    <property type="entry name" value="Spore_GerAC"/>
    <property type="match status" value="1"/>
</dbReference>
<name>A0A3B0CIY1_9BACL</name>
<dbReference type="InterPro" id="IPR008844">
    <property type="entry name" value="Spore_GerAC-like"/>
</dbReference>
<dbReference type="NCBIfam" id="TIGR02887">
    <property type="entry name" value="spore_ger_x_C"/>
    <property type="match status" value="1"/>
</dbReference>
<dbReference type="Gene3D" id="6.20.190.10">
    <property type="entry name" value="Nutrient germinant receptor protein C, domain 1"/>
    <property type="match status" value="1"/>
</dbReference>
<accession>A0A3B0CIY1</accession>
<keyword evidence="5" id="KW-0472">Membrane</keyword>
<dbReference type="PANTHER" id="PTHR35789">
    <property type="entry name" value="SPORE GERMINATION PROTEIN B3"/>
    <property type="match status" value="1"/>
</dbReference>
<proteinExistence type="inferred from homology"/>
<keyword evidence="3" id="KW-0309">Germination</keyword>
<keyword evidence="4" id="KW-0732">Signal</keyword>
<dbReference type="Pfam" id="PF25198">
    <property type="entry name" value="Spore_GerAC_N"/>
    <property type="match status" value="1"/>
</dbReference>
<evidence type="ECO:0000256" key="3">
    <source>
        <dbReference type="ARBA" id="ARBA00022544"/>
    </source>
</evidence>
<comment type="subcellular location">
    <subcellularLocation>
        <location evidence="1">Membrane</location>
        <topology evidence="1">Lipid-anchor</topology>
    </subcellularLocation>
</comment>
<evidence type="ECO:0000256" key="5">
    <source>
        <dbReference type="ARBA" id="ARBA00023136"/>
    </source>
</evidence>
<dbReference type="GO" id="GO:0009847">
    <property type="term" value="P:spore germination"/>
    <property type="evidence" value="ECO:0007669"/>
    <property type="project" value="InterPro"/>
</dbReference>
<dbReference type="OrthoDB" id="9816067at2"/>
<dbReference type="Gene3D" id="3.30.300.210">
    <property type="entry name" value="Nutrient germinant receptor protein C, domain 3"/>
    <property type="match status" value="1"/>
</dbReference>
<keyword evidence="6" id="KW-0564">Palmitate</keyword>
<protein>
    <submittedName>
        <fullName evidence="10">Ger(X)C family spore germination protein</fullName>
    </submittedName>
</protein>
<keyword evidence="7" id="KW-0449">Lipoprotein</keyword>
<comment type="caution">
    <text evidence="10">The sequence shown here is derived from an EMBL/GenBank/DDBJ whole genome shotgun (WGS) entry which is preliminary data.</text>
</comment>
<dbReference type="AlphaFoldDB" id="A0A3B0CIY1"/>